<name>A0A7Z8Y8M2_9ACTO</name>
<feature type="compositionally biased region" description="Basic and acidic residues" evidence="1">
    <location>
        <begin position="146"/>
        <end position="155"/>
    </location>
</feature>
<dbReference type="Proteomes" id="UP000269974">
    <property type="component" value="Unassembled WGS sequence"/>
</dbReference>
<evidence type="ECO:0000313" key="3">
    <source>
        <dbReference type="Proteomes" id="UP000269974"/>
    </source>
</evidence>
<evidence type="ECO:0000256" key="1">
    <source>
        <dbReference type="SAM" id="MobiDB-lite"/>
    </source>
</evidence>
<proteinExistence type="predicted"/>
<dbReference type="InterPro" id="IPR021888">
    <property type="entry name" value="DUF3499"/>
</dbReference>
<comment type="caution">
    <text evidence="2">The sequence shown here is derived from an EMBL/GenBank/DDBJ whole genome shotgun (WGS) entry which is preliminary data.</text>
</comment>
<feature type="compositionally biased region" description="Low complexity" evidence="1">
    <location>
        <begin position="215"/>
        <end position="233"/>
    </location>
</feature>
<protein>
    <submittedName>
        <fullName evidence="2">Protein of uncharacterized function (DUF3499)</fullName>
    </submittedName>
</protein>
<dbReference type="Pfam" id="PF12005">
    <property type="entry name" value="DUF3499"/>
    <property type="match status" value="1"/>
</dbReference>
<reference evidence="2 3" key="1">
    <citation type="submission" date="2018-11" db="EMBL/GenBank/DDBJ databases">
        <authorList>
            <consortium name="Pathogen Informatics"/>
        </authorList>
    </citation>
    <scope>NUCLEOTIDE SEQUENCE [LARGE SCALE GENOMIC DNA]</scope>
    <source>
        <strain evidence="2 3">NCTC10327</strain>
    </source>
</reference>
<evidence type="ECO:0000313" key="2">
    <source>
        <dbReference type="EMBL" id="VDG75953.1"/>
    </source>
</evidence>
<feature type="region of interest" description="Disordered" evidence="1">
    <location>
        <begin position="185"/>
        <end position="270"/>
    </location>
</feature>
<accession>A0A7Z8Y8M2</accession>
<dbReference type="EMBL" id="UYIO01000001">
    <property type="protein sequence ID" value="VDG75953.1"/>
    <property type="molecule type" value="Genomic_DNA"/>
</dbReference>
<sequence length="270" mass="28059">MLGGRFVFYAGGLSLSGGRLVFGWQAVCVLGGRFVCGRAAPAVVPLLGVSHVRKCSRVGCENAAVATMTYGYADATAVIGPLSPKPTPGGLDLCARHAEAVTVPRGWQMIRLRTEFEPAPPSESDLMALADAIRETSQREAPAPEQADRRARRASDVPNWKTGYGNERRRPNLRVVPDAVSAPESASAPVAGSAPVAASAPESGSGLRVGRAPYSASTAGSGNSATSAPSAPESAREITLERALESAPKNAAENAPGIMEAWKKGRKGRK</sequence>
<feature type="region of interest" description="Disordered" evidence="1">
    <location>
        <begin position="136"/>
        <end position="173"/>
    </location>
</feature>
<feature type="compositionally biased region" description="Low complexity" evidence="1">
    <location>
        <begin position="185"/>
        <end position="205"/>
    </location>
</feature>
<feature type="compositionally biased region" description="Basic and acidic residues" evidence="1">
    <location>
        <begin position="234"/>
        <end position="244"/>
    </location>
</feature>
<organism evidence="2 3">
    <name type="scientific">Actinobaculum suis</name>
    <dbReference type="NCBI Taxonomy" id="1657"/>
    <lineage>
        <taxon>Bacteria</taxon>
        <taxon>Bacillati</taxon>
        <taxon>Actinomycetota</taxon>
        <taxon>Actinomycetes</taxon>
        <taxon>Actinomycetales</taxon>
        <taxon>Actinomycetaceae</taxon>
        <taxon>Actinobaculum</taxon>
    </lineage>
</organism>
<gene>
    <name evidence="2" type="ORF">NCTC10327_00633</name>
</gene>
<dbReference type="AlphaFoldDB" id="A0A7Z8Y8M2"/>